<dbReference type="Proteomes" id="UP000612055">
    <property type="component" value="Unassembled WGS sequence"/>
</dbReference>
<evidence type="ECO:0000313" key="3">
    <source>
        <dbReference type="Proteomes" id="UP000612055"/>
    </source>
</evidence>
<sequence length="391" mass="39033">MPFAPAVTQAHEASAGNSSRGAAAPSRTPIASTLPPAAVLKLRAAARRQALAEPPPVPSHAQAAPLLPSPDESPLRKRVRIVQPVSGSWMAAALPPAQSAGPGFTAVAAKAAPAVPTPADATGASPFLTSALPQSLLTGFATALCNDGTASGPPLRRSSSSAPPEDLGASTLGAWVGPSLGISGRRTAYDPALCDSAPDLLPRRYSSCPSLPGGEPVTASAPTHSAAELAAEPGTFTHPCNLLGFPSPAPPQPLAVTCWAAAGLTDPSDMADGTACGVELSPHPAAPAPHAPDRTFFLRHAEWQVKRVERLAAAASAAAAAAATGGGGAAVPLTQAAAVAAAAAAEGARAESAAVTRAFEAALRIMEFCHGLDRRCAQDVAAWPSGPAPWF</sequence>
<evidence type="ECO:0000313" key="2">
    <source>
        <dbReference type="EMBL" id="KAG2490265.1"/>
    </source>
</evidence>
<gene>
    <name evidence="2" type="ORF">HYH03_011220</name>
</gene>
<feature type="region of interest" description="Disordered" evidence="1">
    <location>
        <begin position="1"/>
        <end position="34"/>
    </location>
</feature>
<comment type="caution">
    <text evidence="2">The sequence shown here is derived from an EMBL/GenBank/DDBJ whole genome shotgun (WGS) entry which is preliminary data.</text>
</comment>
<feature type="compositionally biased region" description="Low complexity" evidence="1">
    <location>
        <begin position="13"/>
        <end position="27"/>
    </location>
</feature>
<dbReference type="EMBL" id="JAEHOE010000063">
    <property type="protein sequence ID" value="KAG2490265.1"/>
    <property type="molecule type" value="Genomic_DNA"/>
</dbReference>
<proteinExistence type="predicted"/>
<dbReference type="AlphaFoldDB" id="A0A835Y0G0"/>
<feature type="region of interest" description="Disordered" evidence="1">
    <location>
        <begin position="50"/>
        <end position="75"/>
    </location>
</feature>
<reference evidence="2" key="1">
    <citation type="journal article" date="2020" name="bioRxiv">
        <title>Comparative genomics of Chlamydomonas.</title>
        <authorList>
            <person name="Craig R.J."/>
            <person name="Hasan A.R."/>
            <person name="Ness R.W."/>
            <person name="Keightley P.D."/>
        </authorList>
    </citation>
    <scope>NUCLEOTIDE SEQUENCE</scope>
    <source>
        <strain evidence="2">CCAP 11/70</strain>
    </source>
</reference>
<protein>
    <submittedName>
        <fullName evidence="2">Uncharacterized protein</fullName>
    </submittedName>
</protein>
<accession>A0A835Y0G0</accession>
<name>A0A835Y0G0_9CHLO</name>
<evidence type="ECO:0000256" key="1">
    <source>
        <dbReference type="SAM" id="MobiDB-lite"/>
    </source>
</evidence>
<keyword evidence="3" id="KW-1185">Reference proteome</keyword>
<organism evidence="2 3">
    <name type="scientific">Edaphochlamys debaryana</name>
    <dbReference type="NCBI Taxonomy" id="47281"/>
    <lineage>
        <taxon>Eukaryota</taxon>
        <taxon>Viridiplantae</taxon>
        <taxon>Chlorophyta</taxon>
        <taxon>core chlorophytes</taxon>
        <taxon>Chlorophyceae</taxon>
        <taxon>CS clade</taxon>
        <taxon>Chlamydomonadales</taxon>
        <taxon>Chlamydomonadales incertae sedis</taxon>
        <taxon>Edaphochlamys</taxon>
    </lineage>
</organism>